<dbReference type="GO" id="GO:0005829">
    <property type="term" value="C:cytosol"/>
    <property type="evidence" value="ECO:0000318"/>
    <property type="project" value="GO_Central"/>
</dbReference>
<keyword evidence="4 9" id="KW-0479">Metal-binding</keyword>
<dbReference type="GO" id="GO:0003876">
    <property type="term" value="F:AMP deaminase activity"/>
    <property type="evidence" value="ECO:0000318"/>
    <property type="project" value="GO_Central"/>
</dbReference>
<dbReference type="FunFam" id="4.10.800.20:FF:000001">
    <property type="entry name" value="AMP deaminase"/>
    <property type="match status" value="1"/>
</dbReference>
<dbReference type="InParanoid" id="T1EDK7"/>
<dbReference type="Proteomes" id="UP000015101">
    <property type="component" value="Unassembled WGS sequence"/>
</dbReference>
<dbReference type="InterPro" id="IPR032466">
    <property type="entry name" value="Metal_Hydrolase"/>
</dbReference>
<dbReference type="PIRSF" id="PIRSF001251">
    <property type="entry name" value="AMP_deaminase_met"/>
    <property type="match status" value="1"/>
</dbReference>
<dbReference type="UniPathway" id="UPA00591">
    <property type="reaction ID" value="UER00663"/>
</dbReference>
<dbReference type="GO" id="GO:0032264">
    <property type="term" value="P:IMP salvage"/>
    <property type="evidence" value="ECO:0007669"/>
    <property type="project" value="UniProtKB-UniPathway"/>
</dbReference>
<keyword evidence="7" id="KW-0546">Nucleotide metabolism</keyword>
<evidence type="ECO:0000256" key="1">
    <source>
        <dbReference type="ARBA" id="ARBA00001947"/>
    </source>
</evidence>
<dbReference type="GeneID" id="20194659"/>
<evidence type="ECO:0000256" key="2">
    <source>
        <dbReference type="ARBA" id="ARBA00004955"/>
    </source>
</evidence>
<comment type="catalytic activity">
    <reaction evidence="9">
        <text>AMP + H2O + H(+) = IMP + NH4(+)</text>
        <dbReference type="Rhea" id="RHEA:14777"/>
        <dbReference type="ChEBI" id="CHEBI:15377"/>
        <dbReference type="ChEBI" id="CHEBI:15378"/>
        <dbReference type="ChEBI" id="CHEBI:28938"/>
        <dbReference type="ChEBI" id="CHEBI:58053"/>
        <dbReference type="ChEBI" id="CHEBI:456215"/>
        <dbReference type="EC" id="3.5.4.6"/>
    </reaction>
</comment>
<evidence type="ECO:0000256" key="8">
    <source>
        <dbReference type="ARBA" id="ARBA00054146"/>
    </source>
</evidence>
<comment type="function">
    <text evidence="8">AMP deaminase plays a critical role in energy metabolism. Catalyzes the deamination of AMP to IMP and plays an important role in the purine nucleotide cycle.</text>
</comment>
<dbReference type="CTD" id="20194659"/>
<dbReference type="OrthoDB" id="1723809at2759"/>
<dbReference type="KEGG" id="hro:HELRODRAFT_104268"/>
<accession>T1EDK7</accession>
<evidence type="ECO:0000313" key="10">
    <source>
        <dbReference type="EMBL" id="ESN91038.1"/>
    </source>
</evidence>
<keyword evidence="12" id="KW-1185">Reference proteome</keyword>
<dbReference type="Pfam" id="PF19326">
    <property type="entry name" value="AMP_deaminase"/>
    <property type="match status" value="1"/>
</dbReference>
<dbReference type="SUPFAM" id="SSF51556">
    <property type="entry name" value="Metallo-dependent hydrolases"/>
    <property type="match status" value="1"/>
</dbReference>
<reference evidence="10 12" key="2">
    <citation type="journal article" date="2013" name="Nature">
        <title>Insights into bilaterian evolution from three spiralian genomes.</title>
        <authorList>
            <person name="Simakov O."/>
            <person name="Marletaz F."/>
            <person name="Cho S.J."/>
            <person name="Edsinger-Gonzales E."/>
            <person name="Havlak P."/>
            <person name="Hellsten U."/>
            <person name="Kuo D.H."/>
            <person name="Larsson T."/>
            <person name="Lv J."/>
            <person name="Arendt D."/>
            <person name="Savage R."/>
            <person name="Osoegawa K."/>
            <person name="de Jong P."/>
            <person name="Grimwood J."/>
            <person name="Chapman J.A."/>
            <person name="Shapiro H."/>
            <person name="Aerts A."/>
            <person name="Otillar R.P."/>
            <person name="Terry A.Y."/>
            <person name="Boore J.L."/>
            <person name="Grigoriev I.V."/>
            <person name="Lindberg D.R."/>
            <person name="Seaver E.C."/>
            <person name="Weisblat D.A."/>
            <person name="Putnam N.H."/>
            <person name="Rokhsar D.S."/>
        </authorList>
    </citation>
    <scope>NUCLEOTIDE SEQUENCE</scope>
</reference>
<gene>
    <name evidence="11" type="primary">20194659</name>
    <name evidence="10" type="ORF">HELRODRAFT_104268</name>
</gene>
<dbReference type="EC" id="3.5.4.6" evidence="9"/>
<dbReference type="InterPro" id="IPR006329">
    <property type="entry name" value="AMPD"/>
</dbReference>
<dbReference type="PANTHER" id="PTHR11359:SF0">
    <property type="entry name" value="AMP DEAMINASE"/>
    <property type="match status" value="1"/>
</dbReference>
<evidence type="ECO:0000256" key="4">
    <source>
        <dbReference type="ARBA" id="ARBA00022723"/>
    </source>
</evidence>
<dbReference type="OMA" id="YYMFANL"/>
<proteinExistence type="inferred from homology"/>
<dbReference type="NCBIfam" id="TIGR01429">
    <property type="entry name" value="AMP_deaminase"/>
    <property type="match status" value="1"/>
</dbReference>
<name>T1EDK7_HELRO</name>
<evidence type="ECO:0000256" key="5">
    <source>
        <dbReference type="ARBA" id="ARBA00022801"/>
    </source>
</evidence>
<evidence type="ECO:0000313" key="12">
    <source>
        <dbReference type="Proteomes" id="UP000015101"/>
    </source>
</evidence>
<dbReference type="CDD" id="cd01319">
    <property type="entry name" value="AMPD"/>
    <property type="match status" value="1"/>
</dbReference>
<dbReference type="GO" id="GO:0046872">
    <property type="term" value="F:metal ion binding"/>
    <property type="evidence" value="ECO:0007669"/>
    <property type="project" value="UniProtKB-KW"/>
</dbReference>
<comment type="cofactor">
    <cofactor evidence="1 9">
        <name>Zn(2+)</name>
        <dbReference type="ChEBI" id="CHEBI:29105"/>
    </cofactor>
</comment>
<dbReference type="FunFam" id="3.20.20.140:FF:000035">
    <property type="entry name" value="Probable amp deaminase"/>
    <property type="match status" value="1"/>
</dbReference>
<comment type="pathway">
    <text evidence="2">Purine metabolism; IMP biosynthesis via salvage pathway; IMP from AMP: step 1/1.</text>
</comment>
<dbReference type="FunCoup" id="T1EDK7">
    <property type="interactions" value="1498"/>
</dbReference>
<dbReference type="GO" id="GO:0046033">
    <property type="term" value="P:AMP metabolic process"/>
    <property type="evidence" value="ECO:0000318"/>
    <property type="project" value="GO_Central"/>
</dbReference>
<dbReference type="EMBL" id="KB097731">
    <property type="protein sequence ID" value="ESN91038.1"/>
    <property type="molecule type" value="Genomic_DNA"/>
</dbReference>
<reference evidence="11" key="3">
    <citation type="submission" date="2015-06" db="UniProtKB">
        <authorList>
            <consortium name="EnsemblMetazoa"/>
        </authorList>
    </citation>
    <scope>IDENTIFICATION</scope>
</reference>
<evidence type="ECO:0000256" key="6">
    <source>
        <dbReference type="ARBA" id="ARBA00022833"/>
    </source>
</evidence>
<reference evidence="12" key="1">
    <citation type="submission" date="2012-12" db="EMBL/GenBank/DDBJ databases">
        <authorList>
            <person name="Hellsten U."/>
            <person name="Grimwood J."/>
            <person name="Chapman J.A."/>
            <person name="Shapiro H."/>
            <person name="Aerts A."/>
            <person name="Otillar R.P."/>
            <person name="Terry A.Y."/>
            <person name="Boore J.L."/>
            <person name="Simakov O."/>
            <person name="Marletaz F."/>
            <person name="Cho S.-J."/>
            <person name="Edsinger-Gonzales E."/>
            <person name="Havlak P."/>
            <person name="Kuo D.-H."/>
            <person name="Larsson T."/>
            <person name="Lv J."/>
            <person name="Arendt D."/>
            <person name="Savage R."/>
            <person name="Osoegawa K."/>
            <person name="de Jong P."/>
            <person name="Lindberg D.R."/>
            <person name="Seaver E.C."/>
            <person name="Weisblat D.A."/>
            <person name="Putnam N.H."/>
            <person name="Grigoriev I.V."/>
            <person name="Rokhsar D.S."/>
        </authorList>
    </citation>
    <scope>NUCLEOTIDE SEQUENCE</scope>
</reference>
<dbReference type="eggNOG" id="KOG1096">
    <property type="taxonomic scope" value="Eukaryota"/>
</dbReference>
<evidence type="ECO:0000256" key="7">
    <source>
        <dbReference type="ARBA" id="ARBA00023080"/>
    </source>
</evidence>
<evidence type="ECO:0000256" key="9">
    <source>
        <dbReference type="PIRNR" id="PIRNR001251"/>
    </source>
</evidence>
<dbReference type="STRING" id="6412.T1EDK7"/>
<dbReference type="InterPro" id="IPR006650">
    <property type="entry name" value="A/AMP_deam_AS"/>
</dbReference>
<sequence length="654" mass="75353">MPSFMRVAISGEETSGVPFADLHEASDALIKALLIRAKYMKASHQSFPTITKRFLRRVCDEEHDYLAEDDSIVHQKKESILDHPIDAPSGHGAPFECTMEPPANYHLQVRNGVFQEEEEGEDENDGSLFAPPFTLAEFIADQNLLFALVADGPIKSFCYRRLNYLTSKHDLHVLLNEIREAATQKQVSHRDFYNVRKVDTHVHASSCMSQKHLLRFIKKKMKNEMGVAVCKLADGTSMTLQQARFDCLNLTAFDLSVDMLDVHCDRNTFHRFDKFNAKYNPVGESRLREIFIKTDNYMEGRYFAEILKEVMSDLEESKYQNAEYRLSIYGRSRDEWDKLAAWAVKYNMYSDNVRWLVQVPRLFDVYKVNGQVENFEELITNIFEPLFEVTNDPSSHPDLHRFLQYVTGIDSVDDESKPERVMFDKDAALPNEWTKHDNPSYAYYLYYMFANLVVLNNFRKARGFSTFVLRPHCGEAGPVHHLVTGFMVGQNISHGLLLRKAPVLQYLYYLSQIGIAMSPLSNNSLFLNYQRNPLIEFLGRGLLVSLSTDDPLQFHFTKEPLIEEYSIAAQVWKLSSVEMCELARNSVIMSGFPHEIKKFWLGPNYTKEGVAGNDMSRTNVPDIRVAFRHETFLEELSTLFHTLKDLDCMDAAFN</sequence>
<keyword evidence="6" id="KW-0862">Zinc</keyword>
<dbReference type="Gene3D" id="4.10.800.20">
    <property type="match status" value="1"/>
</dbReference>
<protein>
    <recommendedName>
        <fullName evidence="9">AMP deaminase</fullName>
        <ecNumber evidence="9">3.5.4.6</ecNumber>
    </recommendedName>
</protein>
<dbReference type="AlphaFoldDB" id="T1EDK7"/>
<comment type="similarity">
    <text evidence="3 9">Belongs to the metallo-dependent hydrolases superfamily. Adenosine and AMP deaminases family.</text>
</comment>
<keyword evidence="5 9" id="KW-0378">Hydrolase</keyword>
<dbReference type="PROSITE" id="PS00485">
    <property type="entry name" value="A_DEAMINASE"/>
    <property type="match status" value="1"/>
</dbReference>
<dbReference type="GO" id="GO:0006188">
    <property type="term" value="P:IMP biosynthetic process"/>
    <property type="evidence" value="ECO:0000318"/>
    <property type="project" value="GO_Central"/>
</dbReference>
<dbReference type="HOGENOM" id="CLU_003782_4_2_1"/>
<evidence type="ECO:0000256" key="3">
    <source>
        <dbReference type="ARBA" id="ARBA00006676"/>
    </source>
</evidence>
<dbReference type="Gene3D" id="3.20.20.140">
    <property type="entry name" value="Metal-dependent hydrolases"/>
    <property type="match status" value="1"/>
</dbReference>
<dbReference type="EnsemblMetazoa" id="HelroT104268">
    <property type="protein sequence ID" value="HelroP104268"/>
    <property type="gene ID" value="HelroG104268"/>
</dbReference>
<organism evidence="11 12">
    <name type="scientific">Helobdella robusta</name>
    <name type="common">Californian leech</name>
    <dbReference type="NCBI Taxonomy" id="6412"/>
    <lineage>
        <taxon>Eukaryota</taxon>
        <taxon>Metazoa</taxon>
        <taxon>Spiralia</taxon>
        <taxon>Lophotrochozoa</taxon>
        <taxon>Annelida</taxon>
        <taxon>Clitellata</taxon>
        <taxon>Hirudinea</taxon>
        <taxon>Rhynchobdellida</taxon>
        <taxon>Glossiphoniidae</taxon>
        <taxon>Helobdella</taxon>
    </lineage>
</organism>
<dbReference type="EMBL" id="AMQM01008167">
    <property type="status" value="NOT_ANNOTATED_CDS"/>
    <property type="molecule type" value="Genomic_DNA"/>
</dbReference>
<evidence type="ECO:0000313" key="11">
    <source>
        <dbReference type="EnsemblMetazoa" id="HelroP104268"/>
    </source>
</evidence>
<dbReference type="PANTHER" id="PTHR11359">
    <property type="entry name" value="AMP DEAMINASE"/>
    <property type="match status" value="1"/>
</dbReference>
<dbReference type="RefSeq" id="XP_009030901.1">
    <property type="nucleotide sequence ID" value="XM_009032653.1"/>
</dbReference>